<dbReference type="STRING" id="990268.JCM19235_1494"/>
<dbReference type="OrthoDB" id="5814101at2"/>
<reference evidence="2 3" key="1">
    <citation type="submission" date="2014-09" db="EMBL/GenBank/DDBJ databases">
        <title>Vibrio maritimus JCM 19235. (C45) whole genome shotgun sequence.</title>
        <authorList>
            <person name="Sawabe T."/>
            <person name="Meirelles P."/>
            <person name="Nakanishi M."/>
            <person name="Sayaka M."/>
            <person name="Hattori M."/>
            <person name="Ohkuma M."/>
        </authorList>
    </citation>
    <scope>NUCLEOTIDE SEQUENCE [LARGE SCALE GENOMIC DNA]</scope>
    <source>
        <strain evidence="3">JCM19235</strain>
    </source>
</reference>
<evidence type="ECO:0000313" key="3">
    <source>
        <dbReference type="Proteomes" id="UP000029228"/>
    </source>
</evidence>
<keyword evidence="1" id="KW-0812">Transmembrane</keyword>
<organism evidence="2 3">
    <name type="scientific">Vibrio maritimus</name>
    <dbReference type="NCBI Taxonomy" id="990268"/>
    <lineage>
        <taxon>Bacteria</taxon>
        <taxon>Pseudomonadati</taxon>
        <taxon>Pseudomonadota</taxon>
        <taxon>Gammaproteobacteria</taxon>
        <taxon>Vibrionales</taxon>
        <taxon>Vibrionaceae</taxon>
        <taxon>Vibrio</taxon>
    </lineage>
</organism>
<gene>
    <name evidence="2" type="ORF">JCM19235_1494</name>
</gene>
<dbReference type="AlphaFoldDB" id="A0A090SQK9"/>
<protein>
    <recommendedName>
        <fullName evidence="4">Type 4 fimbrial biogenesis protein PilX N-terminal domain-containing protein</fullName>
    </recommendedName>
</protein>
<comment type="caution">
    <text evidence="2">The sequence shown here is derived from an EMBL/GenBank/DDBJ whole genome shotgun (WGS) entry which is preliminary data.</text>
</comment>
<keyword evidence="3" id="KW-1185">Reference proteome</keyword>
<dbReference type="EMBL" id="BBMR01000009">
    <property type="protein sequence ID" value="GAL21672.1"/>
    <property type="molecule type" value="Genomic_DNA"/>
</dbReference>
<keyword evidence="1" id="KW-0472">Membrane</keyword>
<keyword evidence="1" id="KW-1133">Transmembrane helix</keyword>
<evidence type="ECO:0000313" key="2">
    <source>
        <dbReference type="EMBL" id="GAL21672.1"/>
    </source>
</evidence>
<evidence type="ECO:0000256" key="1">
    <source>
        <dbReference type="SAM" id="Phobius"/>
    </source>
</evidence>
<accession>A0A090SQK9</accession>
<name>A0A090SQK9_9VIBR</name>
<feature type="transmembrane region" description="Helical" evidence="1">
    <location>
        <begin position="6"/>
        <end position="28"/>
    </location>
</feature>
<evidence type="ECO:0008006" key="4">
    <source>
        <dbReference type="Google" id="ProtNLM"/>
    </source>
</evidence>
<dbReference type="Proteomes" id="UP000029228">
    <property type="component" value="Unassembled WGS sequence"/>
</dbReference>
<sequence>MMKQSGVVTLMTTGLLLVVGLIITMGAYRAALYEIKRAQNEVESRKAYWQAEGGVECGLAQFIPTLTMPEIATPCDAGIEIVPSFTLDESMQEVILSAKAGSHAVSRRFIPSTSNLQSGALQSNGSFVVKGAVNISTPDPGSQLDDGAWDCTAVRFGGSFIGNVSIFNSGVINGNSPYDGFVSDGKDCAEKTVVSGSCLSDSQPQCLLSDFKKDTKLNIFKDFFGVEPQYHDSVRDGGDFVVIDLTGDELGAKSCGAAIIEQLDANVLKLWIEGSCIISSTELAAIKSALNPPGLEKKPITLVVHEGLLALQGAATLDGVIFHFNYDFSPSEEAWNTLDLADSAVAHFPDDYGLAAYYQGGSFSITGGVFFDYPDSSHVSLFRDSLSFHYNRDVIRQAQATTSLFSWKKGAWRDF</sequence>
<proteinExistence type="predicted"/>
<reference evidence="2 3" key="2">
    <citation type="submission" date="2014-09" db="EMBL/GenBank/DDBJ databases">
        <authorList>
            <consortium name="NBRP consortium"/>
            <person name="Sawabe T."/>
            <person name="Meirelles P."/>
            <person name="Nakanishi M."/>
            <person name="Sayaka M."/>
            <person name="Hattori M."/>
            <person name="Ohkuma M."/>
        </authorList>
    </citation>
    <scope>NUCLEOTIDE SEQUENCE [LARGE SCALE GENOMIC DNA]</scope>
    <source>
        <strain evidence="3">JCM19235</strain>
    </source>
</reference>